<sequence length="82" mass="9358">MKRHWSYYVSPFVIGAIALIPIGISMPVLLIILIPVGFVLLGLDYSLKSLTDGRMLYVWIVEVVLFAVLFYCLNDFTLFQKC</sequence>
<keyword evidence="3" id="KW-1185">Reference proteome</keyword>
<gene>
    <name evidence="2" type="ORF">A4D02_25320</name>
</gene>
<comment type="caution">
    <text evidence="2">The sequence shown here is derived from an EMBL/GenBank/DDBJ whole genome shotgun (WGS) entry which is preliminary data.</text>
</comment>
<evidence type="ECO:0000313" key="2">
    <source>
        <dbReference type="EMBL" id="OQP51448.1"/>
    </source>
</evidence>
<keyword evidence="1" id="KW-1133">Transmembrane helix</keyword>
<feature type="transmembrane region" description="Helical" evidence="1">
    <location>
        <begin position="12"/>
        <end position="43"/>
    </location>
</feature>
<reference evidence="2 3" key="1">
    <citation type="submission" date="2016-04" db="EMBL/GenBank/DDBJ databases">
        <authorList>
            <person name="Chen L."/>
            <person name="Zhuang W."/>
            <person name="Wang G."/>
        </authorList>
    </citation>
    <scope>NUCLEOTIDE SEQUENCE [LARGE SCALE GENOMIC DNA]</scope>
    <source>
        <strain evidence="3">GR20</strain>
    </source>
</reference>
<proteinExistence type="predicted"/>
<keyword evidence="1" id="KW-0812">Transmembrane</keyword>
<accession>A0ABX3NZH6</accession>
<keyword evidence="1" id="KW-0472">Membrane</keyword>
<feature type="transmembrane region" description="Helical" evidence="1">
    <location>
        <begin position="55"/>
        <end position="73"/>
    </location>
</feature>
<organism evidence="2 3">
    <name type="scientific">Niastella koreensis</name>
    <dbReference type="NCBI Taxonomy" id="354356"/>
    <lineage>
        <taxon>Bacteria</taxon>
        <taxon>Pseudomonadati</taxon>
        <taxon>Bacteroidota</taxon>
        <taxon>Chitinophagia</taxon>
        <taxon>Chitinophagales</taxon>
        <taxon>Chitinophagaceae</taxon>
        <taxon>Niastella</taxon>
    </lineage>
</organism>
<evidence type="ECO:0000313" key="3">
    <source>
        <dbReference type="Proteomes" id="UP000192277"/>
    </source>
</evidence>
<protein>
    <submittedName>
        <fullName evidence="2">Uncharacterized protein</fullName>
    </submittedName>
</protein>
<dbReference type="EMBL" id="LWBO01000005">
    <property type="protein sequence ID" value="OQP51448.1"/>
    <property type="molecule type" value="Genomic_DNA"/>
</dbReference>
<evidence type="ECO:0000256" key="1">
    <source>
        <dbReference type="SAM" id="Phobius"/>
    </source>
</evidence>
<dbReference type="Proteomes" id="UP000192277">
    <property type="component" value="Unassembled WGS sequence"/>
</dbReference>
<name>A0ABX3NZH6_9BACT</name>